<evidence type="ECO:0000256" key="3">
    <source>
        <dbReference type="ARBA" id="ARBA00023015"/>
    </source>
</evidence>
<proteinExistence type="predicted"/>
<keyword evidence="4" id="KW-0238">DNA-binding</keyword>
<keyword evidence="9" id="KW-1185">Reference proteome</keyword>
<keyword evidence="5" id="KW-0804">Transcription</keyword>
<feature type="modified residue" description="4-aspartylphosphate" evidence="6">
    <location>
        <position position="51"/>
    </location>
</feature>
<dbReference type="InterPro" id="IPR001789">
    <property type="entry name" value="Sig_transdc_resp-reg_receiver"/>
</dbReference>
<evidence type="ECO:0000256" key="2">
    <source>
        <dbReference type="ARBA" id="ARBA00023012"/>
    </source>
</evidence>
<dbReference type="PANTHER" id="PTHR48111:SF1">
    <property type="entry name" value="TWO-COMPONENT RESPONSE REGULATOR ORR33"/>
    <property type="match status" value="1"/>
</dbReference>
<keyword evidence="2" id="KW-0902">Two-component regulatory system</keyword>
<sequence>MKVLIAEDDSILLKTIELKLKKEGYEVITTRDGREAIEKIDISGADLVITDIMMPFASGLEIVARLRTSNQSKRIPIIMLTSLEQEKTVMEAFALGADDYMTKPFSLNELAARVKKLFRPPSPAAAF</sequence>
<keyword evidence="1 6" id="KW-0597">Phosphoprotein</keyword>
<dbReference type="SUPFAM" id="SSF52172">
    <property type="entry name" value="CheY-like"/>
    <property type="match status" value="1"/>
</dbReference>
<dbReference type="Pfam" id="PF00072">
    <property type="entry name" value="Response_reg"/>
    <property type="match status" value="1"/>
</dbReference>
<protein>
    <submittedName>
        <fullName evidence="8">Response regulator transcription factor</fullName>
    </submittedName>
</protein>
<evidence type="ECO:0000313" key="8">
    <source>
        <dbReference type="EMBL" id="NCI49973.1"/>
    </source>
</evidence>
<keyword evidence="3" id="KW-0805">Transcription regulation</keyword>
<dbReference type="Proteomes" id="UP000753802">
    <property type="component" value="Unassembled WGS sequence"/>
</dbReference>
<dbReference type="InterPro" id="IPR039420">
    <property type="entry name" value="WalR-like"/>
</dbReference>
<evidence type="ECO:0000256" key="5">
    <source>
        <dbReference type="ARBA" id="ARBA00023163"/>
    </source>
</evidence>
<dbReference type="Gene3D" id="3.40.50.2300">
    <property type="match status" value="1"/>
</dbReference>
<evidence type="ECO:0000313" key="9">
    <source>
        <dbReference type="Proteomes" id="UP000753802"/>
    </source>
</evidence>
<reference evidence="8 9" key="1">
    <citation type="submission" date="2020-01" db="EMBL/GenBank/DDBJ databases">
        <title>Genome analysis.</title>
        <authorList>
            <person name="Wu S."/>
            <person name="Wang G."/>
        </authorList>
    </citation>
    <scope>NUCLEOTIDE SEQUENCE [LARGE SCALE GENOMIC DNA]</scope>
    <source>
        <strain evidence="8 9">SYL130</strain>
    </source>
</reference>
<dbReference type="SMART" id="SM00448">
    <property type="entry name" value="REC"/>
    <property type="match status" value="1"/>
</dbReference>
<evidence type="ECO:0000256" key="6">
    <source>
        <dbReference type="PROSITE-ProRule" id="PRU00169"/>
    </source>
</evidence>
<dbReference type="PROSITE" id="PS50110">
    <property type="entry name" value="RESPONSE_REGULATORY"/>
    <property type="match status" value="1"/>
</dbReference>
<gene>
    <name evidence="8" type="ORF">GWC95_08570</name>
</gene>
<name>A0ABW9ZXS6_9BACT</name>
<evidence type="ECO:0000259" key="7">
    <source>
        <dbReference type="PROSITE" id="PS50110"/>
    </source>
</evidence>
<feature type="domain" description="Response regulatory" evidence="7">
    <location>
        <begin position="2"/>
        <end position="118"/>
    </location>
</feature>
<evidence type="ECO:0000256" key="4">
    <source>
        <dbReference type="ARBA" id="ARBA00023125"/>
    </source>
</evidence>
<dbReference type="EMBL" id="JAACJS010000012">
    <property type="protein sequence ID" value="NCI49973.1"/>
    <property type="molecule type" value="Genomic_DNA"/>
</dbReference>
<evidence type="ECO:0000256" key="1">
    <source>
        <dbReference type="ARBA" id="ARBA00022553"/>
    </source>
</evidence>
<dbReference type="InterPro" id="IPR011006">
    <property type="entry name" value="CheY-like_superfamily"/>
</dbReference>
<accession>A0ABW9ZXS6</accession>
<comment type="caution">
    <text evidence="8">The sequence shown here is derived from an EMBL/GenBank/DDBJ whole genome shotgun (WGS) entry which is preliminary data.</text>
</comment>
<organism evidence="8 9">
    <name type="scientific">Sediminibacterium roseum</name>
    <dbReference type="NCBI Taxonomy" id="1978412"/>
    <lineage>
        <taxon>Bacteria</taxon>
        <taxon>Pseudomonadati</taxon>
        <taxon>Bacteroidota</taxon>
        <taxon>Chitinophagia</taxon>
        <taxon>Chitinophagales</taxon>
        <taxon>Chitinophagaceae</taxon>
        <taxon>Sediminibacterium</taxon>
    </lineage>
</organism>
<dbReference type="PANTHER" id="PTHR48111">
    <property type="entry name" value="REGULATOR OF RPOS"/>
    <property type="match status" value="1"/>
</dbReference>
<dbReference type="CDD" id="cd17574">
    <property type="entry name" value="REC_OmpR"/>
    <property type="match status" value="1"/>
</dbReference>
<dbReference type="RefSeq" id="WP_161818292.1">
    <property type="nucleotide sequence ID" value="NZ_JAACJS010000012.1"/>
</dbReference>